<dbReference type="Proteomes" id="UP000029779">
    <property type="component" value="Segment"/>
</dbReference>
<proteinExistence type="predicted"/>
<sequence>MLKSGLSGRVLGVDSLKGFTELVLAGGINLVKITDITFDENQSLRVFVCCCTRVHVVHRSSIIKSNFIMACMDMEPNTTPMRHPEITNAQFILMAPLRLSTKYSTNTVLVLVLVH</sequence>
<organism evidence="1 2">
    <name type="scientific">Helicoverpa zea nudivirus 2</name>
    <name type="common">HzNV-2</name>
    <dbReference type="NCBI Taxonomy" id="1128424"/>
    <lineage>
        <taxon>Viruses</taxon>
        <taxon>Viruses incertae sedis</taxon>
        <taxon>Naldaviricetes</taxon>
        <taxon>Lefavirales</taxon>
        <taxon>Nudiviridae</taxon>
        <taxon>Betanudivirus</taxon>
        <taxon>Betanudivirus hezeae</taxon>
    </lineage>
</organism>
<dbReference type="RefSeq" id="YP_004956834.1">
    <property type="nucleotide sequence ID" value="NC_004156.2"/>
</dbReference>
<dbReference type="GeneID" id="11536499"/>
<reference evidence="1 2" key="1">
    <citation type="journal article" date="2012" name="Viruses">
        <title>Analysis of the Genome of the Sexually Transmitted Insect Virus Helicoverpa zea Nudivirus 2.</title>
        <authorList>
            <person name="Burand J.P."/>
            <person name="Kim W."/>
            <person name="Afonso C.L."/>
            <person name="Tulman E.R."/>
            <person name="Kutish G.F."/>
            <person name="Lu Z."/>
            <person name="Rock D.L."/>
        </authorList>
    </citation>
    <scope>NUCLEOTIDE SEQUENCE [LARGE SCALE GENOMIC DNA]</scope>
    <source>
        <strain evidence="1">MS1</strain>
    </source>
</reference>
<organismHost>
    <name type="scientific">Helicoverpa zea</name>
    <name type="common">Corn earworm moth</name>
    <name type="synonym">Heliothis zea</name>
    <dbReference type="NCBI Taxonomy" id="7113"/>
</organismHost>
<gene>
    <name evidence="1" type="primary">orf86</name>
    <name evidence="1" type="ORF">Hz2V086</name>
</gene>
<keyword evidence="2" id="KW-1185">Reference proteome</keyword>
<evidence type="ECO:0000313" key="1">
    <source>
        <dbReference type="EMBL" id="AEW69635.1"/>
    </source>
</evidence>
<evidence type="ECO:0000313" key="2">
    <source>
        <dbReference type="Proteomes" id="UP000029779"/>
    </source>
</evidence>
<accession>G9I0B2</accession>
<name>G9I0B2_HZNV2</name>
<dbReference type="KEGG" id="vg:11536499"/>
<dbReference type="EMBL" id="JN418988">
    <property type="protein sequence ID" value="AEW69635.1"/>
    <property type="molecule type" value="Genomic_DNA"/>
</dbReference>
<protein>
    <submittedName>
        <fullName evidence="1">Uncharacterized protein</fullName>
    </submittedName>
</protein>